<sequence length="174" mass="20339">EAGFNKAGDYLDSDDYKKLVLPYVSIKANDLVRGKMAAWRLVLYKAFIVLPDNEYDFYIDWDSANKYDPYTLIKSLDDIYRYFCPSDGLYKLEARVRFYITDDHGYITINLMDRKGHILDSHLIDPGPLGTHDFTLEYEGYLNAQDTIYVYIYVLEDEFAYQIQLDSSTTKILV</sequence>
<reference evidence="1" key="1">
    <citation type="journal article" date="2014" name="Front. Microbiol.">
        <title>High frequency of phylogenetically diverse reductive dehalogenase-homologous genes in deep subseafloor sedimentary metagenomes.</title>
        <authorList>
            <person name="Kawai M."/>
            <person name="Futagami T."/>
            <person name="Toyoda A."/>
            <person name="Takaki Y."/>
            <person name="Nishi S."/>
            <person name="Hori S."/>
            <person name="Arai W."/>
            <person name="Tsubouchi T."/>
            <person name="Morono Y."/>
            <person name="Uchiyama I."/>
            <person name="Ito T."/>
            <person name="Fujiyama A."/>
            <person name="Inagaki F."/>
            <person name="Takami H."/>
        </authorList>
    </citation>
    <scope>NUCLEOTIDE SEQUENCE</scope>
    <source>
        <strain evidence="1">Expedition CK06-06</strain>
    </source>
</reference>
<feature type="non-terminal residue" evidence="1">
    <location>
        <position position="174"/>
    </location>
</feature>
<organism evidence="1">
    <name type="scientific">marine sediment metagenome</name>
    <dbReference type="NCBI Taxonomy" id="412755"/>
    <lineage>
        <taxon>unclassified sequences</taxon>
        <taxon>metagenomes</taxon>
        <taxon>ecological metagenomes</taxon>
    </lineage>
</organism>
<proteinExistence type="predicted"/>
<name>X1DW93_9ZZZZ</name>
<comment type="caution">
    <text evidence="1">The sequence shown here is derived from an EMBL/GenBank/DDBJ whole genome shotgun (WGS) entry which is preliminary data.</text>
</comment>
<protein>
    <submittedName>
        <fullName evidence="1">Uncharacterized protein</fullName>
    </submittedName>
</protein>
<gene>
    <name evidence="1" type="ORF">S01H4_61235</name>
</gene>
<accession>X1DW93</accession>
<evidence type="ECO:0000313" key="1">
    <source>
        <dbReference type="EMBL" id="GAH09224.1"/>
    </source>
</evidence>
<dbReference type="AlphaFoldDB" id="X1DW93"/>
<dbReference type="EMBL" id="BART01036265">
    <property type="protein sequence ID" value="GAH09224.1"/>
    <property type="molecule type" value="Genomic_DNA"/>
</dbReference>
<feature type="non-terminal residue" evidence="1">
    <location>
        <position position="1"/>
    </location>
</feature>